<reference evidence="3 4" key="1">
    <citation type="submission" date="2018-03" db="EMBL/GenBank/DDBJ databases">
        <authorList>
            <person name="Nguyen K."/>
            <person name="Fouts D."/>
            <person name="Sutton G."/>
        </authorList>
    </citation>
    <scope>NUCLEOTIDE SEQUENCE [LARGE SCALE GENOMIC DNA]</scope>
    <source>
        <strain evidence="3 4">AU14328</strain>
    </source>
</reference>
<dbReference type="Proteomes" id="UP000237811">
    <property type="component" value="Unassembled WGS sequence"/>
</dbReference>
<evidence type="ECO:0000256" key="1">
    <source>
        <dbReference type="SAM" id="MobiDB-lite"/>
    </source>
</evidence>
<dbReference type="EMBL" id="PVFR01000067">
    <property type="protein sequence ID" value="PRE43865.1"/>
    <property type="molecule type" value="Genomic_DNA"/>
</dbReference>
<evidence type="ECO:0000313" key="4">
    <source>
        <dbReference type="Proteomes" id="UP000237811"/>
    </source>
</evidence>
<comment type="caution">
    <text evidence="3">The sequence shown here is derived from an EMBL/GenBank/DDBJ whole genome shotgun (WGS) entry which is preliminary data.</text>
</comment>
<accession>A0AB37AQB5</accession>
<name>A0AB37AQB5_9BURK</name>
<evidence type="ECO:0000259" key="2">
    <source>
        <dbReference type="Pfam" id="PF18495"/>
    </source>
</evidence>
<feature type="domain" description="Antitoxin VbhA" evidence="2">
    <location>
        <begin position="17"/>
        <end position="58"/>
    </location>
</feature>
<protein>
    <submittedName>
        <fullName evidence="3">Chromosome segregation protein ParM</fullName>
    </submittedName>
</protein>
<dbReference type="Gene3D" id="1.10.8.1050">
    <property type="entry name" value="Antitoxin VbhA-like"/>
    <property type="match status" value="1"/>
</dbReference>
<dbReference type="InterPro" id="IPR043038">
    <property type="entry name" value="VbhA_sf"/>
</dbReference>
<gene>
    <name evidence="3" type="ORF">C6P99_22505</name>
</gene>
<evidence type="ECO:0000313" key="3">
    <source>
        <dbReference type="EMBL" id="PRE43865.1"/>
    </source>
</evidence>
<dbReference type="InterPro" id="IPR041535">
    <property type="entry name" value="VbhA"/>
</dbReference>
<organism evidence="3 4">
    <name type="scientific">Burkholderia multivorans</name>
    <dbReference type="NCBI Taxonomy" id="87883"/>
    <lineage>
        <taxon>Bacteria</taxon>
        <taxon>Pseudomonadati</taxon>
        <taxon>Pseudomonadota</taxon>
        <taxon>Betaproteobacteria</taxon>
        <taxon>Burkholderiales</taxon>
        <taxon>Burkholderiaceae</taxon>
        <taxon>Burkholderia</taxon>
        <taxon>Burkholderia cepacia complex</taxon>
    </lineage>
</organism>
<dbReference type="RefSeq" id="WP_105777905.1">
    <property type="nucleotide sequence ID" value="NZ_PVFQ01000011.1"/>
</dbReference>
<feature type="region of interest" description="Disordered" evidence="1">
    <location>
        <begin position="1"/>
        <end position="20"/>
    </location>
</feature>
<dbReference type="CDD" id="cd11586">
    <property type="entry name" value="VbhA_like"/>
    <property type="match status" value="1"/>
</dbReference>
<dbReference type="InterPro" id="IPR033788">
    <property type="entry name" value="VbhA-like"/>
</dbReference>
<sequence length="62" mass="7227">MERHHPSAISDTERRRREEAVNYARSSVGLEGFKISEAEEQHARRFINGEIELAEFVKGRNE</sequence>
<dbReference type="Pfam" id="PF18495">
    <property type="entry name" value="VbhA"/>
    <property type="match status" value="1"/>
</dbReference>
<proteinExistence type="predicted"/>
<dbReference type="AlphaFoldDB" id="A0AB37AQB5"/>